<proteinExistence type="predicted"/>
<dbReference type="EMBL" id="JBHUON010000003">
    <property type="protein sequence ID" value="MFD2863913.1"/>
    <property type="molecule type" value="Genomic_DNA"/>
</dbReference>
<sequence length="358" mass="41032">MPIKLKTIQKRLLTIFILAIVWFLLGIFQEHPQTVEKYYSNGLYVGICRVLHPILNIIPFSVGDIVYIGVVGFFIYLLFKIIYLLFKKQFMRVANLLLGIVAGVQAGMIVFYLFWGLNYFRPSAAQRLNLRDTTFSVADMQTVTCIIIDSANATRARITGADTLQNNAAIYQTAVNAIKKISKDSASFRTYHPRIKTSLLTPFMNYLGTSGYYNPFTTEAQINYQMPVSERPFVACHEMSHQMGYGPEDEANFAGFLAGIGSEDRLLRYSAYQMALDECMHALYRRDSTASKEMKPYISKEVRADLRAQRAYWMKFRGNVGIVSSMFYDDYLKANNQPQGLQTYNQMVLLLMAWYTKR</sequence>
<comment type="caution">
    <text evidence="2">The sequence shown here is derived from an EMBL/GenBank/DDBJ whole genome shotgun (WGS) entry which is preliminary data.</text>
</comment>
<protein>
    <submittedName>
        <fullName evidence="2">DUF3810 domain-containing protein</fullName>
    </submittedName>
</protein>
<reference evidence="3" key="1">
    <citation type="journal article" date="2019" name="Int. J. Syst. Evol. Microbiol.">
        <title>The Global Catalogue of Microorganisms (GCM) 10K type strain sequencing project: providing services to taxonomists for standard genome sequencing and annotation.</title>
        <authorList>
            <consortium name="The Broad Institute Genomics Platform"/>
            <consortium name="The Broad Institute Genome Sequencing Center for Infectious Disease"/>
            <person name="Wu L."/>
            <person name="Ma J."/>
        </authorList>
    </citation>
    <scope>NUCLEOTIDE SEQUENCE [LARGE SCALE GENOMIC DNA]</scope>
    <source>
        <strain evidence="3">KCTC 52232</strain>
    </source>
</reference>
<feature type="transmembrane region" description="Helical" evidence="1">
    <location>
        <begin position="12"/>
        <end position="29"/>
    </location>
</feature>
<evidence type="ECO:0000256" key="1">
    <source>
        <dbReference type="SAM" id="Phobius"/>
    </source>
</evidence>
<dbReference type="InterPro" id="IPR024294">
    <property type="entry name" value="DUF3810"/>
</dbReference>
<name>A0ABW5XMJ0_9SPHI</name>
<keyword evidence="1" id="KW-1133">Transmembrane helix</keyword>
<keyword evidence="1" id="KW-0472">Membrane</keyword>
<organism evidence="2 3">
    <name type="scientific">Mucilaginibacter antarcticus</name>
    <dbReference type="NCBI Taxonomy" id="1855725"/>
    <lineage>
        <taxon>Bacteria</taxon>
        <taxon>Pseudomonadati</taxon>
        <taxon>Bacteroidota</taxon>
        <taxon>Sphingobacteriia</taxon>
        <taxon>Sphingobacteriales</taxon>
        <taxon>Sphingobacteriaceae</taxon>
        <taxon>Mucilaginibacter</taxon>
    </lineage>
</organism>
<keyword evidence="1" id="KW-0812">Transmembrane</keyword>
<feature type="transmembrane region" description="Helical" evidence="1">
    <location>
        <begin position="93"/>
        <end position="115"/>
    </location>
</feature>
<dbReference type="Proteomes" id="UP001597601">
    <property type="component" value="Unassembled WGS sequence"/>
</dbReference>
<evidence type="ECO:0000313" key="2">
    <source>
        <dbReference type="EMBL" id="MFD2863913.1"/>
    </source>
</evidence>
<evidence type="ECO:0000313" key="3">
    <source>
        <dbReference type="Proteomes" id="UP001597601"/>
    </source>
</evidence>
<gene>
    <name evidence="2" type="ORF">ACFSYC_04360</name>
</gene>
<feature type="transmembrane region" description="Helical" evidence="1">
    <location>
        <begin position="65"/>
        <end position="86"/>
    </location>
</feature>
<dbReference type="Pfam" id="PF12725">
    <property type="entry name" value="DUF3810"/>
    <property type="match status" value="1"/>
</dbReference>
<keyword evidence="3" id="KW-1185">Reference proteome</keyword>
<dbReference type="RefSeq" id="WP_377123917.1">
    <property type="nucleotide sequence ID" value="NZ_JBHUHN010000001.1"/>
</dbReference>
<accession>A0ABW5XMJ0</accession>